<proteinExistence type="predicted"/>
<reference evidence="2 3" key="1">
    <citation type="submission" date="2024-09" db="EMBL/GenBank/DDBJ databases">
        <title>Chromosome-scale assembly of Riccia sorocarpa.</title>
        <authorList>
            <person name="Paukszto L."/>
        </authorList>
    </citation>
    <scope>NUCLEOTIDE SEQUENCE [LARGE SCALE GENOMIC DNA]</scope>
    <source>
        <strain evidence="2">LP-2024</strain>
        <tissue evidence="2">Aerial parts of the thallus</tissue>
    </source>
</reference>
<accession>A0ABD3GEY0</accession>
<evidence type="ECO:0000313" key="2">
    <source>
        <dbReference type="EMBL" id="KAL3677733.1"/>
    </source>
</evidence>
<name>A0ABD3GEY0_9MARC</name>
<feature type="compositionally biased region" description="Basic and acidic residues" evidence="1">
    <location>
        <begin position="171"/>
        <end position="181"/>
    </location>
</feature>
<keyword evidence="3" id="KW-1185">Reference proteome</keyword>
<evidence type="ECO:0000313" key="3">
    <source>
        <dbReference type="Proteomes" id="UP001633002"/>
    </source>
</evidence>
<comment type="caution">
    <text evidence="2">The sequence shown here is derived from an EMBL/GenBank/DDBJ whole genome shotgun (WGS) entry which is preliminary data.</text>
</comment>
<evidence type="ECO:0000256" key="1">
    <source>
        <dbReference type="SAM" id="MobiDB-lite"/>
    </source>
</evidence>
<dbReference type="EMBL" id="JBJQOH010000007">
    <property type="protein sequence ID" value="KAL3677733.1"/>
    <property type="molecule type" value="Genomic_DNA"/>
</dbReference>
<feature type="region of interest" description="Disordered" evidence="1">
    <location>
        <begin position="159"/>
        <end position="181"/>
    </location>
</feature>
<dbReference type="AlphaFoldDB" id="A0ABD3GEY0"/>
<gene>
    <name evidence="2" type="ORF">R1sor_020689</name>
</gene>
<organism evidence="2 3">
    <name type="scientific">Riccia sorocarpa</name>
    <dbReference type="NCBI Taxonomy" id="122646"/>
    <lineage>
        <taxon>Eukaryota</taxon>
        <taxon>Viridiplantae</taxon>
        <taxon>Streptophyta</taxon>
        <taxon>Embryophyta</taxon>
        <taxon>Marchantiophyta</taxon>
        <taxon>Marchantiopsida</taxon>
        <taxon>Marchantiidae</taxon>
        <taxon>Marchantiales</taxon>
        <taxon>Ricciaceae</taxon>
        <taxon>Riccia</taxon>
    </lineage>
</organism>
<protein>
    <submittedName>
        <fullName evidence="2">Uncharacterized protein</fullName>
    </submittedName>
</protein>
<sequence length="204" mass="22977">MDSTSQGIWSGEGRSLAPEISKVDDDWQTILAEGTHRCGQARSCYVTYPFPSNRHNRFRNFREGVSPLSGSSMPSSSDSIAGGNEKFPYQFEASPDTTVGNLNRRFNEPRATEDCSAAAAYVDLVHRLESCGLCDSPLASQPRAPSSFDAMEHDVHQEYHQQDLHHHHRKQNPERTAFRSEDQFDRHVISRLGLKSSVLYYKST</sequence>
<dbReference type="Proteomes" id="UP001633002">
    <property type="component" value="Unassembled WGS sequence"/>
</dbReference>